<dbReference type="Proteomes" id="UP000649753">
    <property type="component" value="Unassembled WGS sequence"/>
</dbReference>
<reference evidence="2" key="1">
    <citation type="submission" date="2020-10" db="EMBL/GenBank/DDBJ databases">
        <title>Sequencing the genomes of 1000 actinobacteria strains.</title>
        <authorList>
            <person name="Klenk H.-P."/>
        </authorList>
    </citation>
    <scope>NUCLEOTIDE SEQUENCE</scope>
    <source>
        <strain evidence="2">DSM 46832</strain>
    </source>
</reference>
<comment type="caution">
    <text evidence="2">The sequence shown here is derived from an EMBL/GenBank/DDBJ whole genome shotgun (WGS) entry which is preliminary data.</text>
</comment>
<organism evidence="2 3">
    <name type="scientific">Plantactinospora soyae</name>
    <dbReference type="NCBI Taxonomy" id="1544732"/>
    <lineage>
        <taxon>Bacteria</taxon>
        <taxon>Bacillati</taxon>
        <taxon>Actinomycetota</taxon>
        <taxon>Actinomycetes</taxon>
        <taxon>Micromonosporales</taxon>
        <taxon>Micromonosporaceae</taxon>
        <taxon>Plantactinospora</taxon>
    </lineage>
</organism>
<feature type="signal peptide" evidence="1">
    <location>
        <begin position="1"/>
        <end position="25"/>
    </location>
</feature>
<gene>
    <name evidence="2" type="ORF">H4W31_000681</name>
</gene>
<feature type="chain" id="PRO_5037597877" evidence="1">
    <location>
        <begin position="26"/>
        <end position="254"/>
    </location>
</feature>
<dbReference type="EMBL" id="JADBEB010000001">
    <property type="protein sequence ID" value="MBE1485043.1"/>
    <property type="molecule type" value="Genomic_DNA"/>
</dbReference>
<evidence type="ECO:0000256" key="1">
    <source>
        <dbReference type="SAM" id="SignalP"/>
    </source>
</evidence>
<dbReference type="RefSeq" id="WP_192765313.1">
    <property type="nucleotide sequence ID" value="NZ_JADBEB010000001.1"/>
</dbReference>
<keyword evidence="3" id="KW-1185">Reference proteome</keyword>
<proteinExistence type="predicted"/>
<evidence type="ECO:0000313" key="2">
    <source>
        <dbReference type="EMBL" id="MBE1485043.1"/>
    </source>
</evidence>
<sequence>MKRRILAAVMGTVLLLTGTARPAAAVDYNRYIDMIRVTAAFLDSAEDGLTVAELAQFTQDIRGALAGVETDLLTQLNNLEIADVRSQVRYAVTGAQMMDLPPLLPLYVNTVYQGTNNAREKLTEFDKDPERDIVGKALIAQWDVLLIAQARVPNMRIMYAEYQEALEHIIRNVRPTCSDSIDNPTGTVTHTCKFNGRIVTGQERSFGGQAEHHYGDRNWQPGPLSRPTIVDRTMVETALDLAERSLADLLRPRR</sequence>
<keyword evidence="1" id="KW-0732">Signal</keyword>
<dbReference type="AlphaFoldDB" id="A0A927LYU4"/>
<accession>A0A927LYU4</accession>
<protein>
    <submittedName>
        <fullName evidence="2">Uncharacterized protein</fullName>
    </submittedName>
</protein>
<evidence type="ECO:0000313" key="3">
    <source>
        <dbReference type="Proteomes" id="UP000649753"/>
    </source>
</evidence>
<name>A0A927LYU4_9ACTN</name>